<evidence type="ECO:0000256" key="2">
    <source>
        <dbReference type="SAM" id="MobiDB-lite"/>
    </source>
</evidence>
<reference evidence="6" key="2">
    <citation type="submission" date="2025-08" db="UniProtKB">
        <authorList>
            <consortium name="RefSeq"/>
        </authorList>
    </citation>
    <scope>IDENTIFICATION</scope>
    <source>
        <strain evidence="6">S238N-H82</strain>
        <tissue evidence="6">Testes</tissue>
    </source>
</reference>
<keyword evidence="3" id="KW-1133">Transmembrane helix</keyword>
<dbReference type="PANTHER" id="PTHR22799:SF6">
    <property type="entry name" value="C-TYPE LECTIN DOMAIN FAMILY 4 MEMBER M-LIKE"/>
    <property type="match status" value="1"/>
</dbReference>
<dbReference type="InterPro" id="IPR001304">
    <property type="entry name" value="C-type_lectin-like"/>
</dbReference>
<protein>
    <submittedName>
        <fullName evidence="6">C-type lectin BpLec-like</fullName>
    </submittedName>
</protein>
<dbReference type="SMART" id="SM00034">
    <property type="entry name" value="CLECT"/>
    <property type="match status" value="1"/>
</dbReference>
<keyword evidence="1" id="KW-0430">Lectin</keyword>
<gene>
    <name evidence="6" type="primary">LOC118430069</name>
</gene>
<feature type="region of interest" description="Disordered" evidence="2">
    <location>
        <begin position="1"/>
        <end position="21"/>
    </location>
</feature>
<accession>A0A9J7M8D7</accession>
<dbReference type="PROSITE" id="PS50041">
    <property type="entry name" value="C_TYPE_LECTIN_2"/>
    <property type="match status" value="1"/>
</dbReference>
<keyword evidence="3" id="KW-0472">Membrane</keyword>
<dbReference type="GO" id="GO:0030246">
    <property type="term" value="F:carbohydrate binding"/>
    <property type="evidence" value="ECO:0007669"/>
    <property type="project" value="UniProtKB-KW"/>
</dbReference>
<dbReference type="AlphaFoldDB" id="A0A9J7M8D7"/>
<dbReference type="Pfam" id="PF00059">
    <property type="entry name" value="Lectin_C"/>
    <property type="match status" value="1"/>
</dbReference>
<dbReference type="GeneID" id="118430069"/>
<dbReference type="PANTHER" id="PTHR22799">
    <property type="entry name" value="TETRANECTIN-RELATED"/>
    <property type="match status" value="1"/>
</dbReference>
<dbReference type="InterPro" id="IPR016187">
    <property type="entry name" value="CTDL_fold"/>
</dbReference>
<dbReference type="RefSeq" id="XP_035696671.1">
    <property type="nucleotide sequence ID" value="XM_035840778.1"/>
</dbReference>
<feature type="transmembrane region" description="Helical" evidence="3">
    <location>
        <begin position="67"/>
        <end position="88"/>
    </location>
</feature>
<dbReference type="KEGG" id="bfo:118430069"/>
<dbReference type="OrthoDB" id="418245at2759"/>
<dbReference type="InterPro" id="IPR016186">
    <property type="entry name" value="C-type_lectin-like/link_sf"/>
</dbReference>
<evidence type="ECO:0000313" key="5">
    <source>
        <dbReference type="Proteomes" id="UP000001554"/>
    </source>
</evidence>
<name>A0A9J7M8D7_BRAFL</name>
<feature type="compositionally biased region" description="Basic and acidic residues" evidence="2">
    <location>
        <begin position="1"/>
        <end position="12"/>
    </location>
</feature>
<organism evidence="5 6">
    <name type="scientific">Branchiostoma floridae</name>
    <name type="common">Florida lancelet</name>
    <name type="synonym">Amphioxus</name>
    <dbReference type="NCBI Taxonomy" id="7739"/>
    <lineage>
        <taxon>Eukaryota</taxon>
        <taxon>Metazoa</taxon>
        <taxon>Chordata</taxon>
        <taxon>Cephalochordata</taxon>
        <taxon>Leptocardii</taxon>
        <taxon>Amphioxiformes</taxon>
        <taxon>Branchiostomatidae</taxon>
        <taxon>Branchiostoma</taxon>
    </lineage>
</organism>
<keyword evidence="5" id="KW-1185">Reference proteome</keyword>
<sequence length="220" mass="24802">MPGRQQDQDKDQASNTDTTHMQKRQTNWWWSMADAAASNANPVYVTRTATSDTATEKTAGSCLSKKLWAAIPFVLVVIVVFVALLAGYSNLRGACYKAFNTLVNFGDAILHCRLDGGTLAMPRDPATNDFLISLKNHVNPNARFWIGLHDQRREGHFEWMDGVALGRYKPWDSHQPDDAKDKEDCVQYFMYTESRFGANKWNDADCNDPFPFICQVTPDA</sequence>
<reference evidence="5" key="1">
    <citation type="journal article" date="2020" name="Nat. Ecol. Evol.">
        <title>Deeply conserved synteny resolves early events in vertebrate evolution.</title>
        <authorList>
            <person name="Simakov O."/>
            <person name="Marletaz F."/>
            <person name="Yue J.X."/>
            <person name="O'Connell B."/>
            <person name="Jenkins J."/>
            <person name="Brandt A."/>
            <person name="Calef R."/>
            <person name="Tung C.H."/>
            <person name="Huang T.K."/>
            <person name="Schmutz J."/>
            <person name="Satoh N."/>
            <person name="Yu J.K."/>
            <person name="Putnam N.H."/>
            <person name="Green R.E."/>
            <person name="Rokhsar D.S."/>
        </authorList>
    </citation>
    <scope>NUCLEOTIDE SEQUENCE [LARGE SCALE GENOMIC DNA]</scope>
    <source>
        <strain evidence="5">S238N-H82</strain>
    </source>
</reference>
<dbReference type="Proteomes" id="UP000001554">
    <property type="component" value="Chromosome 14"/>
</dbReference>
<feature type="domain" description="C-type lectin" evidence="4">
    <location>
        <begin position="91"/>
        <end position="215"/>
    </location>
</feature>
<evidence type="ECO:0000259" key="4">
    <source>
        <dbReference type="PROSITE" id="PS50041"/>
    </source>
</evidence>
<evidence type="ECO:0000256" key="1">
    <source>
        <dbReference type="ARBA" id="ARBA00022734"/>
    </source>
</evidence>
<dbReference type="Gene3D" id="3.10.100.10">
    <property type="entry name" value="Mannose-Binding Protein A, subunit A"/>
    <property type="match status" value="1"/>
</dbReference>
<keyword evidence="3" id="KW-0812">Transmembrane</keyword>
<dbReference type="SUPFAM" id="SSF56436">
    <property type="entry name" value="C-type lectin-like"/>
    <property type="match status" value="1"/>
</dbReference>
<proteinExistence type="predicted"/>
<evidence type="ECO:0000256" key="3">
    <source>
        <dbReference type="SAM" id="Phobius"/>
    </source>
</evidence>
<evidence type="ECO:0000313" key="6">
    <source>
        <dbReference type="RefSeq" id="XP_035696671.1"/>
    </source>
</evidence>
<dbReference type="InterPro" id="IPR051663">
    <property type="entry name" value="CLec_Tetranectin-domain"/>
</dbReference>